<dbReference type="EMBL" id="CP127295">
    <property type="protein sequence ID" value="WIY01961.1"/>
    <property type="molecule type" value="Genomic_DNA"/>
</dbReference>
<reference evidence="1 2" key="1">
    <citation type="submission" date="2023-06" db="EMBL/GenBank/DDBJ databases">
        <authorList>
            <person name="Oyuntsetseg B."/>
            <person name="Kim S.B."/>
        </authorList>
    </citation>
    <scope>NUCLEOTIDE SEQUENCE [LARGE SCALE GENOMIC DNA]</scope>
    <source>
        <strain evidence="1 2">4-36</strain>
    </source>
</reference>
<evidence type="ECO:0000313" key="2">
    <source>
        <dbReference type="Proteomes" id="UP001239397"/>
    </source>
</evidence>
<dbReference type="RefSeq" id="WP_285998394.1">
    <property type="nucleotide sequence ID" value="NZ_CP127295.1"/>
</dbReference>
<dbReference type="AlphaFoldDB" id="A0A9Y2JNN5"/>
<protein>
    <submittedName>
        <fullName evidence="1">Uncharacterized protein</fullName>
    </submittedName>
</protein>
<evidence type="ECO:0000313" key="1">
    <source>
        <dbReference type="EMBL" id="WIY01961.1"/>
    </source>
</evidence>
<dbReference type="Proteomes" id="UP001239397">
    <property type="component" value="Chromosome"/>
</dbReference>
<keyword evidence="2" id="KW-1185">Reference proteome</keyword>
<organism evidence="1 2">
    <name type="scientific">Amycolatopsis mongoliensis</name>
    <dbReference type="NCBI Taxonomy" id="715475"/>
    <lineage>
        <taxon>Bacteria</taxon>
        <taxon>Bacillati</taxon>
        <taxon>Actinomycetota</taxon>
        <taxon>Actinomycetes</taxon>
        <taxon>Pseudonocardiales</taxon>
        <taxon>Pseudonocardiaceae</taxon>
        <taxon>Amycolatopsis</taxon>
    </lineage>
</organism>
<sequence>MDPVFGLAGIGAVIADDFDDLIEQRRTFATLRTEKLRLDGRTVRRVASAEKLLQPSRRRLVAERGPGQLGVKPSQDPLESFAWSGCPVMPTSGHHFRRAIIARTRFSRLFDQHRTGWNLLTHGLPVNSPAQIGRLAGTAGSPAAE</sequence>
<proteinExistence type="predicted"/>
<gene>
    <name evidence="1" type="ORF">QRX60_49525</name>
</gene>
<name>A0A9Y2JNN5_9PSEU</name>
<dbReference type="KEGG" id="amog:QRX60_49525"/>
<accession>A0A9Y2JNN5</accession>